<comment type="caution">
    <text evidence="2">The sequence shown here is derived from an EMBL/GenBank/DDBJ whole genome shotgun (WGS) entry which is preliminary data.</text>
</comment>
<protein>
    <submittedName>
        <fullName evidence="2">DUF4864 domain-containing protein</fullName>
    </submittedName>
</protein>
<organism evidence="2 3">
    <name type="scientific">Dongia rigui</name>
    <dbReference type="NCBI Taxonomy" id="940149"/>
    <lineage>
        <taxon>Bacteria</taxon>
        <taxon>Pseudomonadati</taxon>
        <taxon>Pseudomonadota</taxon>
        <taxon>Alphaproteobacteria</taxon>
        <taxon>Rhodospirillales</taxon>
        <taxon>Dongiaceae</taxon>
        <taxon>Dongia</taxon>
    </lineage>
</organism>
<reference evidence="2 3" key="1">
    <citation type="journal article" date="2013" name="Antonie Van Leeuwenhoek">
        <title>Dongia rigui sp. nov., isolated from freshwater of a large wetland in Korea.</title>
        <authorList>
            <person name="Baik K.S."/>
            <person name="Hwang Y.M."/>
            <person name="Choi J.S."/>
            <person name="Kwon J."/>
            <person name="Seong C.N."/>
        </authorList>
    </citation>
    <scope>NUCLEOTIDE SEQUENCE [LARGE SCALE GENOMIC DNA]</scope>
    <source>
        <strain evidence="2 3">04SU4-P</strain>
    </source>
</reference>
<evidence type="ECO:0000313" key="2">
    <source>
        <dbReference type="EMBL" id="MDY0872814.1"/>
    </source>
</evidence>
<proteinExistence type="predicted"/>
<dbReference type="EMBL" id="JAXCLX010000002">
    <property type="protein sequence ID" value="MDY0872814.1"/>
    <property type="molecule type" value="Genomic_DNA"/>
</dbReference>
<keyword evidence="3" id="KW-1185">Reference proteome</keyword>
<feature type="signal peptide" evidence="1">
    <location>
        <begin position="1"/>
        <end position="19"/>
    </location>
</feature>
<evidence type="ECO:0000256" key="1">
    <source>
        <dbReference type="SAM" id="SignalP"/>
    </source>
</evidence>
<dbReference type="InterPro" id="IPR032347">
    <property type="entry name" value="DUF4864"/>
</dbReference>
<sequence length="138" mass="15213">MRLAVLALVFLCLAPLARAQTSAADEAQFQKIISRQISAFKADDGTTAFGFASPDLQAKFGSAAVFMDMVRSGYAPVYRPRSVEFRAVVEHDTGPEQQVFVVGPDGRGYIAHYMMERQPDGSWRISGCYLERAQDESV</sequence>
<gene>
    <name evidence="2" type="ORF">SMD31_12805</name>
</gene>
<name>A0ABU5DZV2_9PROT</name>
<dbReference type="Pfam" id="PF16156">
    <property type="entry name" value="DUF4864"/>
    <property type="match status" value="1"/>
</dbReference>
<dbReference type="Proteomes" id="UP001271769">
    <property type="component" value="Unassembled WGS sequence"/>
</dbReference>
<feature type="chain" id="PRO_5047062170" evidence="1">
    <location>
        <begin position="20"/>
        <end position="138"/>
    </location>
</feature>
<keyword evidence="1" id="KW-0732">Signal</keyword>
<dbReference type="RefSeq" id="WP_320501288.1">
    <property type="nucleotide sequence ID" value="NZ_JAXCLX010000002.1"/>
</dbReference>
<accession>A0ABU5DZV2</accession>
<evidence type="ECO:0000313" key="3">
    <source>
        <dbReference type="Proteomes" id="UP001271769"/>
    </source>
</evidence>